<evidence type="ECO:0000313" key="4">
    <source>
        <dbReference type="Proteomes" id="UP000694891"/>
    </source>
</evidence>
<keyword evidence="2" id="KW-0472">Membrane</keyword>
<keyword evidence="3" id="KW-0732">Signal</keyword>
<accession>A0A9Y4N296</accession>
<dbReference type="GO" id="GO:0004896">
    <property type="term" value="F:cytokine receptor activity"/>
    <property type="evidence" value="ECO:0007669"/>
    <property type="project" value="TreeGrafter"/>
</dbReference>
<proteinExistence type="predicted"/>
<keyword evidence="2" id="KW-1133">Transmembrane helix</keyword>
<dbReference type="GO" id="GO:0009897">
    <property type="term" value="C:external side of plasma membrane"/>
    <property type="evidence" value="ECO:0007669"/>
    <property type="project" value="TreeGrafter"/>
</dbReference>
<feature type="chain" id="PRO_5041398231" evidence="3">
    <location>
        <begin position="22"/>
        <end position="478"/>
    </location>
</feature>
<name>A0A9Y4N296_9TELE</name>
<dbReference type="PANTHER" id="PTHR23037:SF35">
    <property type="entry name" value="FIBRONECTIN TYPE-III DOMAIN-CONTAINING PROTEIN"/>
    <property type="match status" value="1"/>
</dbReference>
<dbReference type="PROSITE" id="PS51257">
    <property type="entry name" value="PROKAR_LIPOPROTEIN"/>
    <property type="match status" value="1"/>
</dbReference>
<gene>
    <name evidence="5" type="primary">LOC103356797</name>
</gene>
<keyword evidence="2" id="KW-0812">Transmembrane</keyword>
<organism evidence="4 5">
    <name type="scientific">Stegastes partitus</name>
    <name type="common">bicolor damselfish</name>
    <dbReference type="NCBI Taxonomy" id="144197"/>
    <lineage>
        <taxon>Eukaryota</taxon>
        <taxon>Metazoa</taxon>
        <taxon>Chordata</taxon>
        <taxon>Craniata</taxon>
        <taxon>Vertebrata</taxon>
        <taxon>Euteleostomi</taxon>
        <taxon>Actinopterygii</taxon>
        <taxon>Neopterygii</taxon>
        <taxon>Teleostei</taxon>
        <taxon>Neoteleostei</taxon>
        <taxon>Acanthomorphata</taxon>
        <taxon>Ovalentaria</taxon>
        <taxon>Pomacentridae</taxon>
        <taxon>Stegastes</taxon>
    </lineage>
</organism>
<evidence type="ECO:0000256" key="3">
    <source>
        <dbReference type="SAM" id="SignalP"/>
    </source>
</evidence>
<dbReference type="AlphaFoldDB" id="A0A9Y4N296"/>
<keyword evidence="1" id="KW-1015">Disulfide bond</keyword>
<keyword evidence="4" id="KW-1185">Reference proteome</keyword>
<feature type="transmembrane region" description="Helical" evidence="2">
    <location>
        <begin position="243"/>
        <end position="266"/>
    </location>
</feature>
<dbReference type="Proteomes" id="UP000694891">
    <property type="component" value="Unplaced"/>
</dbReference>
<evidence type="ECO:0000313" key="5">
    <source>
        <dbReference type="RefSeq" id="XP_008279313.1"/>
    </source>
</evidence>
<dbReference type="InterPro" id="IPR013783">
    <property type="entry name" value="Ig-like_fold"/>
</dbReference>
<dbReference type="Gene3D" id="2.60.40.10">
    <property type="entry name" value="Immunoglobulins"/>
    <property type="match status" value="1"/>
</dbReference>
<dbReference type="PANTHER" id="PTHR23037">
    <property type="entry name" value="CYTOKINE RECEPTOR"/>
    <property type="match status" value="1"/>
</dbReference>
<sequence>MRARRLLFVLCCSSILTVTGCIKADGHLCVSDYFRNISCILNISGNPVGESSTSYSLKFFHCERRYPDVSCPLTVTSHGYSCNCELKHSSDRFTDYDEYEIKVCAESDCHLDLETTFQPSRNIQLTPPPELLVDNTSQTWNITLKSRYDEHPYLANFLKYELLLQMFQNSKVTNKILPLMSPARSELIDEGSQLTADAEHCIKARFMADERYYDGVWSKWSEPKCRKPKAAAAEETFSEQESVFVILAKCLGPVCACVGVLLLVLYSPAARMKIKTLSHTPSPAPFFQPLYQQHHGNLQEWLSSHGEVVVTYKTEEISTTNVVTVVPKSITKHPEESQISHDPPVTQLVLTQCPTSYVSLPGMHKAPPPVTMVCPKDTSYTQLPCAVWGLSVAEVEVSSPPPKDFLELSCADSGCSCEDLSQSPQFSLPASPAEERAPPCYSSDYCILNKTAEGVVPVLVSKENSVKASPDCLQKDEG</sequence>
<reference evidence="5" key="1">
    <citation type="submission" date="2025-08" db="UniProtKB">
        <authorList>
            <consortium name="RefSeq"/>
        </authorList>
    </citation>
    <scope>IDENTIFICATION</scope>
</reference>
<protein>
    <submittedName>
        <fullName evidence="5">Interleukin-21 receptor-like</fullName>
    </submittedName>
</protein>
<evidence type="ECO:0000256" key="1">
    <source>
        <dbReference type="ARBA" id="ARBA00023157"/>
    </source>
</evidence>
<dbReference type="GeneID" id="103356797"/>
<dbReference type="RefSeq" id="XP_008279313.1">
    <property type="nucleotide sequence ID" value="XM_008281091.1"/>
</dbReference>
<feature type="signal peptide" evidence="3">
    <location>
        <begin position="1"/>
        <end position="21"/>
    </location>
</feature>
<evidence type="ECO:0000256" key="2">
    <source>
        <dbReference type="SAM" id="Phobius"/>
    </source>
</evidence>